<evidence type="ECO:0000313" key="1">
    <source>
        <dbReference type="EMBL" id="STS90699.1"/>
    </source>
</evidence>
<proteinExistence type="predicted"/>
<gene>
    <name evidence="1" type="ORF">NCTC9177_04597</name>
</gene>
<dbReference type="Gene3D" id="3.90.1300.10">
    <property type="entry name" value="Amidase signature (AS) domain"/>
    <property type="match status" value="1"/>
</dbReference>
<accession>A0A7H4MK49</accession>
<evidence type="ECO:0000313" key="2">
    <source>
        <dbReference type="Proteomes" id="UP000254545"/>
    </source>
</evidence>
<name>A0A7H4MK49_KLEVA</name>
<organism evidence="1 2">
    <name type="scientific">Klebsiella variicola</name>
    <dbReference type="NCBI Taxonomy" id="244366"/>
    <lineage>
        <taxon>Bacteria</taxon>
        <taxon>Pseudomonadati</taxon>
        <taxon>Pseudomonadota</taxon>
        <taxon>Gammaproteobacteria</taxon>
        <taxon>Enterobacterales</taxon>
        <taxon>Enterobacteriaceae</taxon>
        <taxon>Klebsiella/Raoultella group</taxon>
        <taxon>Klebsiella</taxon>
        <taxon>Klebsiella pneumoniae complex</taxon>
    </lineage>
</organism>
<keyword evidence="1" id="KW-0378">Hydrolase</keyword>
<protein>
    <submittedName>
        <fullName evidence="1">Amidase</fullName>
        <ecNumber evidence="1">3.5.1.4</ecNumber>
    </submittedName>
</protein>
<sequence length="107" mass="12239">MMHGNGMGFNWKGQYDVALLDKHAQWRDNADALSPSLKICMFVGQYGLERYHGRYYAKAQNIARRARAGYDRALADFDLLVMPTVPLVAQPLPEPGLLHYRIHLPRI</sequence>
<dbReference type="SUPFAM" id="SSF75304">
    <property type="entry name" value="Amidase signature (AS) enzymes"/>
    <property type="match status" value="1"/>
</dbReference>
<dbReference type="GO" id="GO:0004040">
    <property type="term" value="F:amidase activity"/>
    <property type="evidence" value="ECO:0007669"/>
    <property type="project" value="UniProtKB-EC"/>
</dbReference>
<comment type="caution">
    <text evidence="1">The sequence shown here is derived from an EMBL/GenBank/DDBJ whole genome shotgun (WGS) entry which is preliminary data.</text>
</comment>
<dbReference type="EC" id="3.5.1.4" evidence="1"/>
<dbReference type="InterPro" id="IPR036928">
    <property type="entry name" value="AS_sf"/>
</dbReference>
<reference evidence="1 2" key="1">
    <citation type="submission" date="2018-06" db="EMBL/GenBank/DDBJ databases">
        <authorList>
            <consortium name="Pathogen Informatics"/>
            <person name="Doyle S."/>
        </authorList>
    </citation>
    <scope>NUCLEOTIDE SEQUENCE [LARGE SCALE GENOMIC DNA]</scope>
    <source>
        <strain evidence="1 2">NCTC9177</strain>
    </source>
</reference>
<dbReference type="EMBL" id="UGKR01000003">
    <property type="protein sequence ID" value="STS90699.1"/>
    <property type="molecule type" value="Genomic_DNA"/>
</dbReference>
<dbReference type="AlphaFoldDB" id="A0A7H4MK49"/>
<dbReference type="Proteomes" id="UP000254545">
    <property type="component" value="Unassembled WGS sequence"/>
</dbReference>